<sequence length="153" mass="16289">MTSDFDIRAVTPADIPDLVVMSDALGAFHGDDSNACPDALTRDLFGTPPWLRGLIARRGSQPAGYALMVPTAQAQHGLRGLNLHHIFVVPDLRGRGLGRAIITAVEEHARGLDCAYVSIGTDPDNTGAQAAYEAMGYARRNPGPAFRKVLNPA</sequence>
<evidence type="ECO:0000259" key="3">
    <source>
        <dbReference type="PROSITE" id="PS51186"/>
    </source>
</evidence>
<evidence type="ECO:0000256" key="1">
    <source>
        <dbReference type="ARBA" id="ARBA00022679"/>
    </source>
</evidence>
<dbReference type="PROSITE" id="PS51186">
    <property type="entry name" value="GNAT"/>
    <property type="match status" value="1"/>
</dbReference>
<comment type="caution">
    <text evidence="4">The sequence shown here is derived from an EMBL/GenBank/DDBJ whole genome shotgun (WGS) entry which is preliminary data.</text>
</comment>
<dbReference type="Proteomes" id="UP001138961">
    <property type="component" value="Unassembled WGS sequence"/>
</dbReference>
<organism evidence="4 5">
    <name type="scientific">Loktanella gaetbuli</name>
    <dbReference type="NCBI Taxonomy" id="2881335"/>
    <lineage>
        <taxon>Bacteria</taxon>
        <taxon>Pseudomonadati</taxon>
        <taxon>Pseudomonadota</taxon>
        <taxon>Alphaproteobacteria</taxon>
        <taxon>Rhodobacterales</taxon>
        <taxon>Roseobacteraceae</taxon>
        <taxon>Loktanella</taxon>
    </lineage>
</organism>
<dbReference type="InterPro" id="IPR016181">
    <property type="entry name" value="Acyl_CoA_acyltransferase"/>
</dbReference>
<dbReference type="CDD" id="cd04301">
    <property type="entry name" value="NAT_SF"/>
    <property type="match status" value="1"/>
</dbReference>
<dbReference type="RefSeq" id="WP_226747308.1">
    <property type="nucleotide sequence ID" value="NZ_JAJATZ010000002.1"/>
</dbReference>
<dbReference type="Pfam" id="PF00583">
    <property type="entry name" value="Acetyltransf_1"/>
    <property type="match status" value="1"/>
</dbReference>
<evidence type="ECO:0000313" key="4">
    <source>
        <dbReference type="EMBL" id="MCB5198344.1"/>
    </source>
</evidence>
<proteinExistence type="predicted"/>
<accession>A0ABS8BRY2</accession>
<dbReference type="InterPro" id="IPR050832">
    <property type="entry name" value="Bact_Acetyltransf"/>
</dbReference>
<dbReference type="EMBL" id="JAJATZ010000002">
    <property type="protein sequence ID" value="MCB5198344.1"/>
    <property type="molecule type" value="Genomic_DNA"/>
</dbReference>
<protein>
    <submittedName>
        <fullName evidence="4">GNAT family N-acetyltransferase</fullName>
    </submittedName>
</protein>
<keyword evidence="2" id="KW-0012">Acyltransferase</keyword>
<feature type="domain" description="N-acetyltransferase" evidence="3">
    <location>
        <begin position="5"/>
        <end position="153"/>
    </location>
</feature>
<keyword evidence="1" id="KW-0808">Transferase</keyword>
<gene>
    <name evidence="4" type="ORF">LGQ03_03750</name>
</gene>
<dbReference type="SUPFAM" id="SSF55729">
    <property type="entry name" value="Acyl-CoA N-acyltransferases (Nat)"/>
    <property type="match status" value="1"/>
</dbReference>
<reference evidence="4" key="1">
    <citation type="submission" date="2021-10" db="EMBL/GenBank/DDBJ databases">
        <title>Loktanella gaetbuli sp. nov., isolated from a tidal flat.</title>
        <authorList>
            <person name="Park S."/>
            <person name="Yoon J.-H."/>
        </authorList>
    </citation>
    <scope>NUCLEOTIDE SEQUENCE</scope>
    <source>
        <strain evidence="4">TSTF-M6</strain>
    </source>
</reference>
<dbReference type="Gene3D" id="3.40.630.30">
    <property type="match status" value="1"/>
</dbReference>
<dbReference type="PANTHER" id="PTHR43877">
    <property type="entry name" value="AMINOALKYLPHOSPHONATE N-ACETYLTRANSFERASE-RELATED-RELATED"/>
    <property type="match status" value="1"/>
</dbReference>
<evidence type="ECO:0000313" key="5">
    <source>
        <dbReference type="Proteomes" id="UP001138961"/>
    </source>
</evidence>
<keyword evidence="5" id="KW-1185">Reference proteome</keyword>
<name>A0ABS8BRY2_9RHOB</name>
<dbReference type="PANTHER" id="PTHR43877:SF2">
    <property type="entry name" value="AMINOALKYLPHOSPHONATE N-ACETYLTRANSFERASE-RELATED"/>
    <property type="match status" value="1"/>
</dbReference>
<dbReference type="InterPro" id="IPR000182">
    <property type="entry name" value="GNAT_dom"/>
</dbReference>
<evidence type="ECO:0000256" key="2">
    <source>
        <dbReference type="ARBA" id="ARBA00023315"/>
    </source>
</evidence>